<dbReference type="PROSITE" id="PS00211">
    <property type="entry name" value="ABC_TRANSPORTER_1"/>
    <property type="match status" value="1"/>
</dbReference>
<dbReference type="PANTHER" id="PTHR42939">
    <property type="entry name" value="ABC TRANSPORTER ATP-BINDING PROTEIN ALBC-RELATED"/>
    <property type="match status" value="1"/>
</dbReference>
<evidence type="ECO:0000259" key="4">
    <source>
        <dbReference type="PROSITE" id="PS50893"/>
    </source>
</evidence>
<evidence type="ECO:0000313" key="5">
    <source>
        <dbReference type="EMBL" id="KRN29753.1"/>
    </source>
</evidence>
<dbReference type="InterPro" id="IPR003439">
    <property type="entry name" value="ABC_transporter-like_ATP-bd"/>
</dbReference>
<keyword evidence="2" id="KW-0547">Nucleotide-binding</keyword>
<evidence type="ECO:0000256" key="2">
    <source>
        <dbReference type="ARBA" id="ARBA00022741"/>
    </source>
</evidence>
<dbReference type="PANTHER" id="PTHR42939:SF5">
    <property type="entry name" value="ABC-TYPE TRANSPORTER ATP-BINDING PROTEIN ECSA"/>
    <property type="match status" value="1"/>
</dbReference>
<keyword evidence="1" id="KW-0813">Transport</keyword>
<dbReference type="SUPFAM" id="SSF52540">
    <property type="entry name" value="P-loop containing nucleoside triphosphate hydrolases"/>
    <property type="match status" value="1"/>
</dbReference>
<feature type="domain" description="ABC transporter" evidence="4">
    <location>
        <begin position="3"/>
        <end position="233"/>
    </location>
</feature>
<dbReference type="Pfam" id="PF00005">
    <property type="entry name" value="ABC_tran"/>
    <property type="match status" value="1"/>
</dbReference>
<dbReference type="Gene3D" id="3.40.50.300">
    <property type="entry name" value="P-loop containing nucleotide triphosphate hydrolases"/>
    <property type="match status" value="1"/>
</dbReference>
<dbReference type="PROSITE" id="PS50893">
    <property type="entry name" value="ABC_TRANSPORTER_2"/>
    <property type="match status" value="1"/>
</dbReference>
<name>A0A0R2G2J3_9LACO</name>
<organism evidence="6 7">
    <name type="scientific">Lactobacillus selangorensis</name>
    <dbReference type="NCBI Taxonomy" id="81857"/>
    <lineage>
        <taxon>Bacteria</taxon>
        <taxon>Bacillati</taxon>
        <taxon>Bacillota</taxon>
        <taxon>Bacilli</taxon>
        <taxon>Lactobacillales</taxon>
        <taxon>Lactobacillaceae</taxon>
        <taxon>Lactobacillus</taxon>
    </lineage>
</organism>
<sequence>MSLEVKHLTGGYAQVPVLKDVSFTVPDGEIVALIGLNGAGKSTTIKHIIGVLTPMKGTIAVNGLTLAKNPDAYHQQIAYVPETPVLYPELTLKEHIEMTILAYDLDHDETWQRAHRLLKMFRLDNKLDWFPIHFSKGMRQKVMIVCAFMTQASLYIIDEPFTGLDPLAINDLLTIVNEKKQEGASVFMSTHILDTAQKYADQFVLLNHGRVRAEGTLKQLEEQFHMSAADLDDIYLQMTKEEADPDD</sequence>
<dbReference type="InterPro" id="IPR051782">
    <property type="entry name" value="ABC_Transporter_VariousFunc"/>
</dbReference>
<dbReference type="OrthoDB" id="9804819at2"/>
<dbReference type="InterPro" id="IPR027417">
    <property type="entry name" value="P-loop_NTPase"/>
</dbReference>
<dbReference type="EMBL" id="JQAT01000001">
    <property type="protein sequence ID" value="KRN29753.1"/>
    <property type="molecule type" value="Genomic_DNA"/>
</dbReference>
<gene>
    <name evidence="5" type="ORF">IV38_GL000641</name>
    <name evidence="6" type="ORF">IV40_GL000026</name>
</gene>
<dbReference type="InterPro" id="IPR017871">
    <property type="entry name" value="ABC_transporter-like_CS"/>
</dbReference>
<dbReference type="SMART" id="SM00382">
    <property type="entry name" value="AAA"/>
    <property type="match status" value="1"/>
</dbReference>
<dbReference type="GO" id="GO:0005524">
    <property type="term" value="F:ATP binding"/>
    <property type="evidence" value="ECO:0007669"/>
    <property type="project" value="UniProtKB-KW"/>
</dbReference>
<accession>A0A0R2G2J3</accession>
<dbReference type="GO" id="GO:0016887">
    <property type="term" value="F:ATP hydrolysis activity"/>
    <property type="evidence" value="ECO:0007669"/>
    <property type="project" value="InterPro"/>
</dbReference>
<dbReference type="PATRIC" id="fig|81857.3.peg.648"/>
<keyword evidence="3 6" id="KW-0067">ATP-binding</keyword>
<protein>
    <submittedName>
        <fullName evidence="6">ABC-type transporter ATP-binding protein EcsA</fullName>
    </submittedName>
</protein>
<dbReference type="STRING" id="81857.IV38_GL000641"/>
<reference evidence="7 8" key="1">
    <citation type="journal article" date="2015" name="Genome Announc.">
        <title>Expanding the biotechnology potential of lactobacilli through comparative genomics of 213 strains and associated genera.</title>
        <authorList>
            <person name="Sun Z."/>
            <person name="Harris H.M."/>
            <person name="McCann A."/>
            <person name="Guo C."/>
            <person name="Argimon S."/>
            <person name="Zhang W."/>
            <person name="Yang X."/>
            <person name="Jeffery I.B."/>
            <person name="Cooney J.C."/>
            <person name="Kagawa T.F."/>
            <person name="Liu W."/>
            <person name="Song Y."/>
            <person name="Salvetti E."/>
            <person name="Wrobel A."/>
            <person name="Rasinkangas P."/>
            <person name="Parkhill J."/>
            <person name="Rea M.C."/>
            <person name="O'Sullivan O."/>
            <person name="Ritari J."/>
            <person name="Douillard F.P."/>
            <person name="Paul Ross R."/>
            <person name="Yang R."/>
            <person name="Briner A.E."/>
            <person name="Felis G.E."/>
            <person name="de Vos W.M."/>
            <person name="Barrangou R."/>
            <person name="Klaenhammer T.R."/>
            <person name="Caufield P.W."/>
            <person name="Cui Y."/>
            <person name="Zhang H."/>
            <person name="O'Toole P.W."/>
        </authorList>
    </citation>
    <scope>NUCLEOTIDE SEQUENCE [LARGE SCALE GENOMIC DNA]</scope>
    <source>
        <strain evidence="5 8">ATCC BAA-66</strain>
        <strain evidence="6 7">DSM 13344</strain>
    </source>
</reference>
<dbReference type="AlphaFoldDB" id="A0A0R2G2J3"/>
<comment type="caution">
    <text evidence="6">The sequence shown here is derived from an EMBL/GenBank/DDBJ whole genome shotgun (WGS) entry which is preliminary data.</text>
</comment>
<evidence type="ECO:0000313" key="7">
    <source>
        <dbReference type="Proteomes" id="UP000051645"/>
    </source>
</evidence>
<evidence type="ECO:0000256" key="1">
    <source>
        <dbReference type="ARBA" id="ARBA00022448"/>
    </source>
</evidence>
<dbReference type="CDD" id="cd03230">
    <property type="entry name" value="ABC_DR_subfamily_A"/>
    <property type="match status" value="1"/>
</dbReference>
<evidence type="ECO:0000313" key="8">
    <source>
        <dbReference type="Proteomes" id="UP000051751"/>
    </source>
</evidence>
<evidence type="ECO:0000313" key="6">
    <source>
        <dbReference type="EMBL" id="KRN33718.1"/>
    </source>
</evidence>
<dbReference type="Proteomes" id="UP000051751">
    <property type="component" value="Unassembled WGS sequence"/>
</dbReference>
<proteinExistence type="predicted"/>
<dbReference type="RefSeq" id="WP_057768117.1">
    <property type="nucleotide sequence ID" value="NZ_JQAT01000001.1"/>
</dbReference>
<dbReference type="InterPro" id="IPR003593">
    <property type="entry name" value="AAA+_ATPase"/>
</dbReference>
<evidence type="ECO:0000256" key="3">
    <source>
        <dbReference type="ARBA" id="ARBA00022840"/>
    </source>
</evidence>
<dbReference type="Proteomes" id="UP000051645">
    <property type="component" value="Unassembled WGS sequence"/>
</dbReference>
<dbReference type="EMBL" id="JQAZ01000001">
    <property type="protein sequence ID" value="KRN33718.1"/>
    <property type="molecule type" value="Genomic_DNA"/>
</dbReference>
<keyword evidence="7" id="KW-1185">Reference proteome</keyword>